<dbReference type="AlphaFoldDB" id="A0A9N8PI17"/>
<comment type="caution">
    <text evidence="1">The sequence shown here is derived from an EMBL/GenBank/DDBJ whole genome shotgun (WGS) entry which is preliminary data.</text>
</comment>
<accession>A0A9N8PI17</accession>
<sequence length="222" mass="26331">MSDPSIVEPDKRLSCAKMALRCLWRWSGLESPITGITSQLRTFSLSAIAQTLSLDPVVRRRQMDKINERKRIKRRTDAEWAKRERPASRDRAAEWQAKNREQYLEYNRKLSVDRFAQDAAYRLRKRMHDMLSRHAWARYRLPWKSYVPVLYEKKVRRDCEGCLVSRHGGVKLWWESKDAKDQSDQKYLCHKCYFTGPEALPKGYEDVTTIAEVTVRRRELGH</sequence>
<reference evidence="1" key="1">
    <citation type="submission" date="2020-06" db="EMBL/GenBank/DDBJ databases">
        <authorList>
            <person name="Onetto C."/>
        </authorList>
    </citation>
    <scope>NUCLEOTIDE SEQUENCE</scope>
</reference>
<organism evidence="1 2">
    <name type="scientific">Aureobasidium vineae</name>
    <dbReference type="NCBI Taxonomy" id="2773715"/>
    <lineage>
        <taxon>Eukaryota</taxon>
        <taxon>Fungi</taxon>
        <taxon>Dikarya</taxon>
        <taxon>Ascomycota</taxon>
        <taxon>Pezizomycotina</taxon>
        <taxon>Dothideomycetes</taxon>
        <taxon>Dothideomycetidae</taxon>
        <taxon>Dothideales</taxon>
        <taxon>Saccotheciaceae</taxon>
        <taxon>Aureobasidium</taxon>
    </lineage>
</organism>
<dbReference type="EMBL" id="CAIJEN010000017">
    <property type="protein sequence ID" value="CAD0096959.1"/>
    <property type="molecule type" value="Genomic_DNA"/>
</dbReference>
<evidence type="ECO:0000313" key="2">
    <source>
        <dbReference type="Proteomes" id="UP000716446"/>
    </source>
</evidence>
<evidence type="ECO:0000313" key="1">
    <source>
        <dbReference type="EMBL" id="CAD0096959.1"/>
    </source>
</evidence>
<name>A0A9N8PI17_9PEZI</name>
<dbReference type="Proteomes" id="UP000716446">
    <property type="component" value="Unassembled WGS sequence"/>
</dbReference>
<proteinExistence type="predicted"/>
<gene>
    <name evidence="1" type="ORF">AWRI4619_LOCUS9540</name>
</gene>
<keyword evidence="2" id="KW-1185">Reference proteome</keyword>
<protein>
    <submittedName>
        <fullName evidence="1">Uncharacterized protein</fullName>
    </submittedName>
</protein>